<name>W9YKS1_9EURO</name>
<dbReference type="EMBL" id="AMWN01000003">
    <property type="protein sequence ID" value="EXJ90285.1"/>
    <property type="molecule type" value="Genomic_DNA"/>
</dbReference>
<dbReference type="Proteomes" id="UP000019484">
    <property type="component" value="Unassembled WGS sequence"/>
</dbReference>
<dbReference type="eggNOG" id="ENOG502QV5S">
    <property type="taxonomic scope" value="Eukaryota"/>
</dbReference>
<dbReference type="PANTHER" id="PTHR28293">
    <property type="entry name" value="NUCLEAR RIM PROTEIN 1"/>
    <property type="match status" value="1"/>
</dbReference>
<keyword evidence="4 6" id="KW-0472">Membrane</keyword>
<reference evidence="7 8" key="1">
    <citation type="submission" date="2013-03" db="EMBL/GenBank/DDBJ databases">
        <title>The Genome Sequence of Capronia coronata CBS 617.96.</title>
        <authorList>
            <consortium name="The Broad Institute Genomics Platform"/>
            <person name="Cuomo C."/>
            <person name="de Hoog S."/>
            <person name="Gorbushina A."/>
            <person name="Walker B."/>
            <person name="Young S.K."/>
            <person name="Zeng Q."/>
            <person name="Gargeya S."/>
            <person name="Fitzgerald M."/>
            <person name="Haas B."/>
            <person name="Abouelleil A."/>
            <person name="Allen A.W."/>
            <person name="Alvarado L."/>
            <person name="Arachchi H.M."/>
            <person name="Berlin A.M."/>
            <person name="Chapman S.B."/>
            <person name="Gainer-Dewar J."/>
            <person name="Goldberg J."/>
            <person name="Griggs A."/>
            <person name="Gujja S."/>
            <person name="Hansen M."/>
            <person name="Howarth C."/>
            <person name="Imamovic A."/>
            <person name="Ireland A."/>
            <person name="Larimer J."/>
            <person name="McCowan C."/>
            <person name="Murphy C."/>
            <person name="Pearson M."/>
            <person name="Poon T.W."/>
            <person name="Priest M."/>
            <person name="Roberts A."/>
            <person name="Saif S."/>
            <person name="Shea T."/>
            <person name="Sisk P."/>
            <person name="Sykes S."/>
            <person name="Wortman J."/>
            <person name="Nusbaum C."/>
            <person name="Birren B."/>
        </authorList>
    </citation>
    <scope>NUCLEOTIDE SEQUENCE [LARGE SCALE GENOMIC DNA]</scope>
    <source>
        <strain evidence="7 8">CBS 617.96</strain>
    </source>
</reference>
<proteinExistence type="predicted"/>
<keyword evidence="8" id="KW-1185">Reference proteome</keyword>
<feature type="transmembrane region" description="Helical" evidence="6">
    <location>
        <begin position="207"/>
        <end position="227"/>
    </location>
</feature>
<feature type="transmembrane region" description="Helical" evidence="6">
    <location>
        <begin position="81"/>
        <end position="106"/>
    </location>
</feature>
<evidence type="ECO:0000256" key="3">
    <source>
        <dbReference type="ARBA" id="ARBA00022989"/>
    </source>
</evidence>
<sequence>MPKFVRRQPLAERIKAYLNPYDFLLWLSEEIESNGWDQLEKEWATPIGIALNFMFLIARANSKASTKGYDDVFGDVPRIAWTAWLATFIVHFLTLVCIVNAVYTFWRKKHYRLFENSVDNVPSTPSAKRVRVDSSPVSSSPLRFLSSILGTESAQSRAHPDPVRDVWEVAVWDPLPVSLRLFCYFSPGHVLIYWLFLPTLASDPRPSVTIVTAMFLALLLSAQLSFLQSSYSTQIKDTAFISKEVMHEYDTKYVRPRTQHLYRDVGTQFSEQASYSAARDEQYNKVEVYTPMVVINRGFKTHPNPNYSQHTNPDGVLSSKEVRQRISTPDFRSPAPLAQAGSALRPLNAIRQPNFRPTASASGSDGGSLGVYSHAASPLRKSASTNFSRERTSQSPEKRSVSPDKRMSVPTGGVNTLAASQRWGYLKPDRHRRESGRF</sequence>
<feature type="compositionally biased region" description="Basic and acidic residues" evidence="5">
    <location>
        <begin position="427"/>
        <end position="438"/>
    </location>
</feature>
<evidence type="ECO:0000313" key="8">
    <source>
        <dbReference type="Proteomes" id="UP000019484"/>
    </source>
</evidence>
<dbReference type="HOGENOM" id="CLU_044030_1_0_1"/>
<dbReference type="GO" id="GO:0007096">
    <property type="term" value="P:regulation of exit from mitosis"/>
    <property type="evidence" value="ECO:0007669"/>
    <property type="project" value="TreeGrafter"/>
</dbReference>
<evidence type="ECO:0000256" key="5">
    <source>
        <dbReference type="SAM" id="MobiDB-lite"/>
    </source>
</evidence>
<evidence type="ECO:0000256" key="1">
    <source>
        <dbReference type="ARBA" id="ARBA00004127"/>
    </source>
</evidence>
<gene>
    <name evidence="7" type="ORF">A1O1_03384</name>
</gene>
<keyword evidence="2 6" id="KW-0812">Transmembrane</keyword>
<feature type="compositionally biased region" description="Basic and acidic residues" evidence="5">
    <location>
        <begin position="388"/>
        <end position="407"/>
    </location>
</feature>
<organism evidence="7 8">
    <name type="scientific">Capronia coronata CBS 617.96</name>
    <dbReference type="NCBI Taxonomy" id="1182541"/>
    <lineage>
        <taxon>Eukaryota</taxon>
        <taxon>Fungi</taxon>
        <taxon>Dikarya</taxon>
        <taxon>Ascomycota</taxon>
        <taxon>Pezizomycotina</taxon>
        <taxon>Eurotiomycetes</taxon>
        <taxon>Chaetothyriomycetidae</taxon>
        <taxon>Chaetothyriales</taxon>
        <taxon>Herpotrichiellaceae</taxon>
        <taxon>Capronia</taxon>
    </lineage>
</organism>
<keyword evidence="3 6" id="KW-1133">Transmembrane helix</keyword>
<dbReference type="GO" id="GO:0043007">
    <property type="term" value="P:maintenance of rDNA"/>
    <property type="evidence" value="ECO:0007669"/>
    <property type="project" value="TreeGrafter"/>
</dbReference>
<protein>
    <recommendedName>
        <fullName evidence="9">Meiotically up-regulated gene 154 protein</fullName>
    </recommendedName>
</protein>
<dbReference type="AlphaFoldDB" id="W9YKS1"/>
<feature type="compositionally biased region" description="Polar residues" evidence="5">
    <location>
        <begin position="303"/>
        <end position="312"/>
    </location>
</feature>
<dbReference type="GO" id="GO:0012505">
    <property type="term" value="C:endomembrane system"/>
    <property type="evidence" value="ECO:0007669"/>
    <property type="project" value="UniProtKB-SubCell"/>
</dbReference>
<comment type="subcellular location">
    <subcellularLocation>
        <location evidence="1">Endomembrane system</location>
        <topology evidence="1">Multi-pass membrane protein</topology>
    </subcellularLocation>
</comment>
<feature type="transmembrane region" description="Helical" evidence="6">
    <location>
        <begin position="181"/>
        <end position="201"/>
    </location>
</feature>
<evidence type="ECO:0000256" key="2">
    <source>
        <dbReference type="ARBA" id="ARBA00022692"/>
    </source>
</evidence>
<evidence type="ECO:0000256" key="4">
    <source>
        <dbReference type="ARBA" id="ARBA00023136"/>
    </source>
</evidence>
<feature type="transmembrane region" description="Helical" evidence="6">
    <location>
        <begin position="43"/>
        <end position="61"/>
    </location>
</feature>
<evidence type="ECO:0000313" key="7">
    <source>
        <dbReference type="EMBL" id="EXJ90285.1"/>
    </source>
</evidence>
<comment type="caution">
    <text evidence="7">The sequence shown here is derived from an EMBL/GenBank/DDBJ whole genome shotgun (WGS) entry which is preliminary data.</text>
</comment>
<accession>W9YKS1</accession>
<dbReference type="OrthoDB" id="3363151at2759"/>
<feature type="region of interest" description="Disordered" evidence="5">
    <location>
        <begin position="300"/>
        <end position="438"/>
    </location>
</feature>
<dbReference type="PANTHER" id="PTHR28293:SF1">
    <property type="entry name" value="NUCLEAR RIM PROTEIN 1"/>
    <property type="match status" value="1"/>
</dbReference>
<dbReference type="Pfam" id="PF10332">
    <property type="entry name" value="DUF2418"/>
    <property type="match status" value="1"/>
</dbReference>
<evidence type="ECO:0008006" key="9">
    <source>
        <dbReference type="Google" id="ProtNLM"/>
    </source>
</evidence>
<evidence type="ECO:0000256" key="6">
    <source>
        <dbReference type="SAM" id="Phobius"/>
    </source>
</evidence>
<dbReference type="RefSeq" id="XP_007722479.1">
    <property type="nucleotide sequence ID" value="XM_007724289.1"/>
</dbReference>
<dbReference type="STRING" id="1182541.W9YKS1"/>
<dbReference type="InterPro" id="IPR018819">
    <property type="entry name" value="Nur1/Mug154"/>
</dbReference>
<dbReference type="GeneID" id="19158278"/>